<comment type="similarity">
    <text evidence="6">Belongs to the RING-type zinc finger family. ATL subfamily.</text>
</comment>
<feature type="domain" description="RING-type" evidence="9">
    <location>
        <begin position="80"/>
        <end position="122"/>
    </location>
</feature>
<dbReference type="Pfam" id="PF13639">
    <property type="entry name" value="zf-RING_2"/>
    <property type="match status" value="1"/>
</dbReference>
<evidence type="ECO:0000256" key="2">
    <source>
        <dbReference type="ARBA" id="ARBA00012483"/>
    </source>
</evidence>
<dbReference type="InterPro" id="IPR053238">
    <property type="entry name" value="RING-H2_zinc_finger"/>
</dbReference>
<dbReference type="PANTHER" id="PTHR14155">
    <property type="entry name" value="RING FINGER DOMAIN-CONTAINING"/>
    <property type="match status" value="1"/>
</dbReference>
<dbReference type="SUPFAM" id="SSF57850">
    <property type="entry name" value="RING/U-box"/>
    <property type="match status" value="1"/>
</dbReference>
<keyword evidence="11" id="KW-1185">Reference proteome</keyword>
<organism evidence="10 11">
    <name type="scientific">Lolium multiflorum</name>
    <name type="common">Italian ryegrass</name>
    <name type="synonym">Lolium perenne subsp. multiflorum</name>
    <dbReference type="NCBI Taxonomy" id="4521"/>
    <lineage>
        <taxon>Eukaryota</taxon>
        <taxon>Viridiplantae</taxon>
        <taxon>Streptophyta</taxon>
        <taxon>Embryophyta</taxon>
        <taxon>Tracheophyta</taxon>
        <taxon>Spermatophyta</taxon>
        <taxon>Magnoliopsida</taxon>
        <taxon>Liliopsida</taxon>
        <taxon>Poales</taxon>
        <taxon>Poaceae</taxon>
        <taxon>BOP clade</taxon>
        <taxon>Pooideae</taxon>
        <taxon>Poodae</taxon>
        <taxon>Poeae</taxon>
        <taxon>Poeae Chloroplast Group 2 (Poeae type)</taxon>
        <taxon>Loliodinae</taxon>
        <taxon>Loliinae</taxon>
        <taxon>Lolium</taxon>
    </lineage>
</organism>
<dbReference type="AlphaFoldDB" id="A0AAD8VI23"/>
<keyword evidence="5" id="KW-0862">Zinc</keyword>
<sequence>MPTAAAEPIEFVLFDCAFALILMIALCLCLPESENAGVRGVQASAAAPAAARMTAAAPVVRLRYFPYSTVGRRASEKLVCAICLDVFEHGNMCGEVPACRHFFHMACVDLWKKSSVTCPLCRGYMATQQSSERVSAADDMV</sequence>
<evidence type="ECO:0000256" key="8">
    <source>
        <dbReference type="SAM" id="Phobius"/>
    </source>
</evidence>
<accession>A0AAD8VI23</accession>
<evidence type="ECO:0000256" key="5">
    <source>
        <dbReference type="ARBA" id="ARBA00022833"/>
    </source>
</evidence>
<dbReference type="PANTHER" id="PTHR14155:SF633">
    <property type="entry name" value="RING-TYPE DOMAIN-CONTAINING PROTEIN"/>
    <property type="match status" value="1"/>
</dbReference>
<dbReference type="InterPro" id="IPR001841">
    <property type="entry name" value="Znf_RING"/>
</dbReference>
<evidence type="ECO:0000256" key="4">
    <source>
        <dbReference type="ARBA" id="ARBA00022771"/>
    </source>
</evidence>
<comment type="catalytic activity">
    <reaction evidence="1">
        <text>S-ubiquitinyl-[E2 ubiquitin-conjugating enzyme]-L-cysteine + [acceptor protein]-L-lysine = [E2 ubiquitin-conjugating enzyme]-L-cysteine + N(6)-ubiquitinyl-[acceptor protein]-L-lysine.</text>
        <dbReference type="EC" id="2.3.2.27"/>
    </reaction>
</comment>
<dbReference type="Gene3D" id="3.30.40.10">
    <property type="entry name" value="Zinc/RING finger domain, C3HC4 (zinc finger)"/>
    <property type="match status" value="1"/>
</dbReference>
<evidence type="ECO:0000259" key="9">
    <source>
        <dbReference type="PROSITE" id="PS50089"/>
    </source>
</evidence>
<evidence type="ECO:0000256" key="1">
    <source>
        <dbReference type="ARBA" id="ARBA00000900"/>
    </source>
</evidence>
<dbReference type="PROSITE" id="PS50089">
    <property type="entry name" value="ZF_RING_2"/>
    <property type="match status" value="1"/>
</dbReference>
<dbReference type="GO" id="GO:0061630">
    <property type="term" value="F:ubiquitin protein ligase activity"/>
    <property type="evidence" value="ECO:0007669"/>
    <property type="project" value="UniProtKB-EC"/>
</dbReference>
<gene>
    <name evidence="10" type="ORF">QYE76_029211</name>
</gene>
<evidence type="ECO:0000313" key="10">
    <source>
        <dbReference type="EMBL" id="KAK1605538.1"/>
    </source>
</evidence>
<keyword evidence="8" id="KW-0472">Membrane</keyword>
<name>A0AAD8VI23_LOLMU</name>
<dbReference type="Proteomes" id="UP001231189">
    <property type="component" value="Unassembled WGS sequence"/>
</dbReference>
<reference evidence="10" key="1">
    <citation type="submission" date="2023-07" db="EMBL/GenBank/DDBJ databases">
        <title>A chromosome-level genome assembly of Lolium multiflorum.</title>
        <authorList>
            <person name="Chen Y."/>
            <person name="Copetti D."/>
            <person name="Kolliker R."/>
            <person name="Studer B."/>
        </authorList>
    </citation>
    <scope>NUCLEOTIDE SEQUENCE</scope>
    <source>
        <strain evidence="10">02402/16</strain>
        <tissue evidence="10">Leaf</tissue>
    </source>
</reference>
<keyword evidence="3" id="KW-0479">Metal-binding</keyword>
<keyword evidence="8" id="KW-1133">Transmembrane helix</keyword>
<dbReference type="GO" id="GO:0008270">
    <property type="term" value="F:zinc ion binding"/>
    <property type="evidence" value="ECO:0007669"/>
    <property type="project" value="UniProtKB-KW"/>
</dbReference>
<feature type="transmembrane region" description="Helical" evidence="8">
    <location>
        <begin position="12"/>
        <end position="30"/>
    </location>
</feature>
<evidence type="ECO:0000313" key="11">
    <source>
        <dbReference type="Proteomes" id="UP001231189"/>
    </source>
</evidence>
<keyword evidence="8" id="KW-0812">Transmembrane</keyword>
<keyword evidence="4 7" id="KW-0863">Zinc-finger</keyword>
<dbReference type="InterPro" id="IPR013083">
    <property type="entry name" value="Znf_RING/FYVE/PHD"/>
</dbReference>
<comment type="caution">
    <text evidence="10">The sequence shown here is derived from an EMBL/GenBank/DDBJ whole genome shotgun (WGS) entry which is preliminary data.</text>
</comment>
<dbReference type="SMART" id="SM00184">
    <property type="entry name" value="RING"/>
    <property type="match status" value="1"/>
</dbReference>
<dbReference type="EC" id="2.3.2.27" evidence="2"/>
<evidence type="ECO:0000256" key="6">
    <source>
        <dbReference type="ARBA" id="ARBA00024209"/>
    </source>
</evidence>
<evidence type="ECO:0000256" key="3">
    <source>
        <dbReference type="ARBA" id="ARBA00022723"/>
    </source>
</evidence>
<dbReference type="EMBL" id="JAUUTY010000007">
    <property type="protein sequence ID" value="KAK1605538.1"/>
    <property type="molecule type" value="Genomic_DNA"/>
</dbReference>
<protein>
    <recommendedName>
        <fullName evidence="2">RING-type E3 ubiquitin transferase</fullName>
        <ecNumber evidence="2">2.3.2.27</ecNumber>
    </recommendedName>
</protein>
<evidence type="ECO:0000256" key="7">
    <source>
        <dbReference type="PROSITE-ProRule" id="PRU00175"/>
    </source>
</evidence>
<proteinExistence type="inferred from homology"/>